<keyword evidence="12" id="KW-1017">Isopeptide bond</keyword>
<dbReference type="SUPFAM" id="SSF51332">
    <property type="entry name" value="E2 regulatory, transactivation domain"/>
    <property type="match status" value="1"/>
</dbReference>
<dbReference type="Proteomes" id="UP000289861">
    <property type="component" value="Segment"/>
</dbReference>
<dbReference type="GO" id="GO:0003677">
    <property type="term" value="F:DNA binding"/>
    <property type="evidence" value="ECO:0007669"/>
    <property type="project" value="UniProtKB-UniRule"/>
</dbReference>
<dbReference type="InterPro" id="IPR035975">
    <property type="entry name" value="E2/EBNA1_C_sf"/>
</dbReference>
<keyword evidence="4 12" id="KW-0244">Early protein</keyword>
<dbReference type="InterPro" id="IPR012677">
    <property type="entry name" value="Nucleotide-bd_a/b_plait_sf"/>
</dbReference>
<dbReference type="GO" id="GO:0000166">
    <property type="term" value="F:nucleotide binding"/>
    <property type="evidence" value="ECO:0007669"/>
    <property type="project" value="UniProtKB-UniRule"/>
</dbReference>
<evidence type="ECO:0000256" key="13">
    <source>
        <dbReference type="SAM" id="MobiDB-lite"/>
    </source>
</evidence>
<protein>
    <recommendedName>
        <fullName evidence="12">Regulatory protein E2</fullName>
    </recommendedName>
</protein>
<evidence type="ECO:0000256" key="4">
    <source>
        <dbReference type="ARBA" id="ARBA00022518"/>
    </source>
</evidence>
<keyword evidence="5 12" id="KW-0597">Phosphoprotein</keyword>
<comment type="similarity">
    <text evidence="2">Belongs to the papillomaviridae E8^E2C protein family.</text>
</comment>
<evidence type="ECO:0000256" key="6">
    <source>
        <dbReference type="ARBA" id="ARBA00022562"/>
    </source>
</evidence>
<evidence type="ECO:0000256" key="11">
    <source>
        <dbReference type="ARBA" id="ARBA00023163"/>
    </source>
</evidence>
<dbReference type="GO" id="GO:0042025">
    <property type="term" value="C:host cell nucleus"/>
    <property type="evidence" value="ECO:0007669"/>
    <property type="project" value="UniProtKB-SubCell"/>
</dbReference>
<evidence type="ECO:0000259" key="15">
    <source>
        <dbReference type="Pfam" id="PF00511"/>
    </source>
</evidence>
<keyword evidence="12" id="KW-0832">Ubl conjugation</keyword>
<comment type="caution">
    <text evidence="12">Lacks conserved residue(s) required for the propagation of feature annotation.</text>
</comment>
<evidence type="ECO:0000256" key="8">
    <source>
        <dbReference type="ARBA" id="ARBA00023015"/>
    </source>
</evidence>
<feature type="domain" description="Papillomavirus E2 N-terminal" evidence="14">
    <location>
        <begin position="5"/>
        <end position="201"/>
    </location>
</feature>
<dbReference type="GO" id="GO:0006275">
    <property type="term" value="P:regulation of DNA replication"/>
    <property type="evidence" value="ECO:0007669"/>
    <property type="project" value="UniProtKB-UniRule"/>
</dbReference>
<name>A0A2D2ALU0_9PAPI</name>
<comment type="subcellular location">
    <subcellularLocation>
        <location evidence="1 12">Host nucleus</location>
    </subcellularLocation>
</comment>
<comment type="PTM">
    <text evidence="12">Sumoylation plays a regulatory role in E2 transcriptional activity.</text>
</comment>
<dbReference type="InterPro" id="IPR000427">
    <property type="entry name" value="Papillomavirus_E2_C"/>
</dbReference>
<dbReference type="SUPFAM" id="SSF54957">
    <property type="entry name" value="Viral DNA-binding domain"/>
    <property type="match status" value="1"/>
</dbReference>
<evidence type="ECO:0000256" key="5">
    <source>
        <dbReference type="ARBA" id="ARBA00022553"/>
    </source>
</evidence>
<evidence type="ECO:0000256" key="2">
    <source>
        <dbReference type="ARBA" id="ARBA00007794"/>
    </source>
</evidence>
<evidence type="ECO:0000256" key="7">
    <source>
        <dbReference type="ARBA" id="ARBA00022705"/>
    </source>
</evidence>
<dbReference type="EMBL" id="MF588725">
    <property type="protein sequence ID" value="ATQ38417.1"/>
    <property type="molecule type" value="Genomic_DNA"/>
</dbReference>
<sequence>MNQADLSARFDSLQDQLLTLYETASSTLESQIKHWDLTRKINVLMYYAKKENYKTLGLQTLPTTQVSEYNAKLAIKMTILLRSLANSRYGSEQWTLPETSAELVLTPPKNTFKKRGFSVEVQYDNDPYNVMVYTQWDAIYYQDLQDNWHKVQGEVDHNGLSYTDVTGEKTYFLLFHEDAERYGSTGQWTVRYKNTTISSVVTSSSKQSPLDSEKRQQPNRNSRAFSPEEGPSTGRPTERHLEKELPTTTTSSPETRLRRRRRGERGGEGESTSRGAKRRRGSTAVTPEAVGRSHRSVPAHNLSRLRRLEEEARDPFLICLKGSSNNLKCWRYRLHLRFSSLFDVASSVFKWIGDDDCDKNNGRMLIAFTSDDQRNKFLRSVTLPKNSTYSLGALDSL</sequence>
<keyword evidence="10 12" id="KW-0010">Activator</keyword>
<keyword evidence="9 12" id="KW-0238">DNA-binding</keyword>
<comment type="similarity">
    <text evidence="12">Belongs to the papillomaviridae E2 protein family.</text>
</comment>
<dbReference type="InterPro" id="IPR042503">
    <property type="entry name" value="Regulatory_protein_E2_N_1"/>
</dbReference>
<dbReference type="InterPro" id="IPR036050">
    <property type="entry name" value="Regulatory_protein_E2_N"/>
</dbReference>
<comment type="function">
    <text evidence="12">Plays a role in the initiation of viral DNA replication. A dimer of E2 interacts with a dimer of E1 in order to improve specificity of E1 DNA binding activity. Once the complex recognizes and binds DNA at specific sites, the E2 dimer is removed from DNA. E2 also regulates viral transcription through binding to the E2RE response element (5'-ACCNNNNNNGGT-3') present in multiple copies in the regulatory regions of the viral genome. Activates or represses transcription depending on E2RE's position with regards to proximal promoter elements including the TATA-box. Repression occurs by sterically hindering the assembly of the transcription initiation complex.</text>
</comment>
<feature type="domain" description="Papillomavirus E2 C-terminal" evidence="15">
    <location>
        <begin position="317"/>
        <end position="392"/>
    </location>
</feature>
<dbReference type="GO" id="GO:0006351">
    <property type="term" value="P:DNA-templated transcription"/>
    <property type="evidence" value="ECO:0007669"/>
    <property type="project" value="UniProtKB-UniRule"/>
</dbReference>
<keyword evidence="11 12" id="KW-0804">Transcription</keyword>
<organism evidence="16">
    <name type="scientific">Gammapapillomavirus 15</name>
    <dbReference type="NCBI Taxonomy" id="1513260"/>
    <lineage>
        <taxon>Viruses</taxon>
        <taxon>Monodnaviria</taxon>
        <taxon>Shotokuvirae</taxon>
        <taxon>Cossaviricota</taxon>
        <taxon>Papovaviricetes</taxon>
        <taxon>Zurhausenvirales</taxon>
        <taxon>Papillomaviridae</taxon>
        <taxon>Firstpapillomavirinae</taxon>
        <taxon>Gammapapillomavirus</taxon>
    </lineage>
</organism>
<evidence type="ECO:0000256" key="1">
    <source>
        <dbReference type="ARBA" id="ARBA00004147"/>
    </source>
</evidence>
<dbReference type="GO" id="GO:0039693">
    <property type="term" value="P:viral DNA genome replication"/>
    <property type="evidence" value="ECO:0007669"/>
    <property type="project" value="UniProtKB-UniRule"/>
</dbReference>
<dbReference type="Gene3D" id="2.170.200.10">
    <property type="entry name" value="Papillomavirus E2 early protein domain"/>
    <property type="match status" value="1"/>
</dbReference>
<feature type="cross-link" description="Glycyl lysine isopeptide (Lys-Gly) (interchain with G-Cter in SUMO)" evidence="12">
    <location>
        <position position="321"/>
    </location>
</feature>
<feature type="compositionally biased region" description="Basic and acidic residues" evidence="13">
    <location>
        <begin position="236"/>
        <end position="245"/>
    </location>
</feature>
<evidence type="ECO:0000259" key="14">
    <source>
        <dbReference type="Pfam" id="PF00508"/>
    </source>
</evidence>
<evidence type="ECO:0000256" key="12">
    <source>
        <dbReference type="HAMAP-Rule" id="MF_04001"/>
    </source>
</evidence>
<evidence type="ECO:0000256" key="9">
    <source>
        <dbReference type="ARBA" id="ARBA00023125"/>
    </source>
</evidence>
<dbReference type="Gene3D" id="3.30.70.330">
    <property type="match status" value="1"/>
</dbReference>
<dbReference type="GO" id="GO:0003700">
    <property type="term" value="F:DNA-binding transcription factor activity"/>
    <property type="evidence" value="ECO:0007669"/>
    <property type="project" value="UniProtKB-UniRule"/>
</dbReference>
<evidence type="ECO:0000313" key="16">
    <source>
        <dbReference type="EMBL" id="ATQ38417.1"/>
    </source>
</evidence>
<proteinExistence type="inferred from homology"/>
<keyword evidence="6 12" id="KW-1048">Host nucleus</keyword>
<keyword evidence="3 12" id="KW-0678">Repressor</keyword>
<dbReference type="InterPro" id="IPR033668">
    <property type="entry name" value="Reg_prot_E2"/>
</dbReference>
<reference evidence="16" key="1">
    <citation type="journal article" date="2018" name="MSphere">
        <title>Metagenomic Discovery of 83 New Human Papillomavirus Types in Patients with Immunodeficiency.</title>
        <authorList>
            <person name="Pastrana D.V."/>
            <person name="Peretti A."/>
            <person name="Welch N.L."/>
            <person name="Borgogna C."/>
            <person name="Olivero C."/>
            <person name="Badolato R."/>
            <person name="Notarangelo L.D."/>
            <person name="Gariglio M."/>
            <person name="FitzGerald P.C."/>
            <person name="McIntosh C.E."/>
            <person name="Reeves J."/>
            <person name="Starrett G.J."/>
            <person name="Bliskovsky V."/>
            <person name="Velez D."/>
            <person name="Brownell I."/>
            <person name="Yarchoan R."/>
            <person name="Wyvill K.M."/>
            <person name="Uldrick T.S."/>
            <person name="Maldarelli F."/>
            <person name="Lisco A."/>
            <person name="Sereti I."/>
            <person name="Gonzalez C.M."/>
            <person name="Androphy E.J."/>
            <person name="McBride A.A."/>
            <person name="Van Doorslaer K."/>
            <person name="Garcia F."/>
            <person name="Dvoretzky I."/>
            <person name="Liu J.S."/>
            <person name="Han J."/>
            <person name="Murphy P.M."/>
            <person name="McDermott D.H."/>
            <person name="Buck C.B."/>
        </authorList>
    </citation>
    <scope>NUCLEOTIDE SEQUENCE</scope>
    <source>
        <strain evidence="16">Gamma15_w18c134</strain>
    </source>
</reference>
<feature type="region of interest" description="DNA-binding domain" evidence="12">
    <location>
        <begin position="314"/>
        <end position="397"/>
    </location>
</feature>
<dbReference type="HAMAP" id="MF_04001">
    <property type="entry name" value="PPV_E2"/>
    <property type="match status" value="1"/>
</dbReference>
<comment type="subunit">
    <text evidence="12">Binds DNA as homodimer. Interacts with protein E1; this interaction greatly increases E1 DNA-binding activity. Interacts with protein L1; this interaction enhances E2-dependent replication and transcription activation. Interacts with protein L2; this interaction inhibits E2 transcriptional activity but not DNA replication function E2. Interacts with protein E7; this interaction inhibits E7 oncogenic activity. Interacts with host TAF1; this interaction modulates E2-dependent transcriptional regulation. Interacts with host BRD4; this interaction mediates E2 transcriptional activation function. Additionally, the interaction with host BRD4 on mitotic chromosomes mediates tethering of the viral genome. Interacts with host TOPBP1; this interaction is required for optimal viral DNA replication.</text>
</comment>
<comment type="PTM">
    <text evidence="12">Phosphorylated.</text>
</comment>
<dbReference type="Pfam" id="PF00511">
    <property type="entry name" value="PPV_E2_C"/>
    <property type="match status" value="1"/>
</dbReference>
<dbReference type="InterPro" id="IPR001866">
    <property type="entry name" value="PPV_E2_N"/>
</dbReference>
<evidence type="ECO:0000256" key="3">
    <source>
        <dbReference type="ARBA" id="ARBA00022491"/>
    </source>
</evidence>
<dbReference type="InterPro" id="IPR042504">
    <property type="entry name" value="Regulatory_protein_E2_N_2"/>
</dbReference>
<dbReference type="GO" id="GO:0006260">
    <property type="term" value="P:DNA replication"/>
    <property type="evidence" value="ECO:0007669"/>
    <property type="project" value="UniProtKB-KW"/>
</dbReference>
<keyword evidence="7 12" id="KW-0235">DNA replication</keyword>
<evidence type="ECO:0000256" key="10">
    <source>
        <dbReference type="ARBA" id="ARBA00023159"/>
    </source>
</evidence>
<feature type="region of interest" description="Disordered" evidence="13">
    <location>
        <begin position="200"/>
        <end position="298"/>
    </location>
</feature>
<dbReference type="Gene3D" id="1.10.287.30">
    <property type="entry name" value="E2 (early) protein, N terminal domain, subdomain 1"/>
    <property type="match status" value="1"/>
</dbReference>
<keyword evidence="8 12" id="KW-0805">Transcription regulation</keyword>
<accession>A0A2D2ALU0</accession>
<gene>
    <name evidence="12 16" type="primary">E2</name>
</gene>
<dbReference type="Pfam" id="PF00508">
    <property type="entry name" value="PPV_E2_N"/>
    <property type="match status" value="1"/>
</dbReference>